<feature type="transmembrane region" description="Helical" evidence="6">
    <location>
        <begin position="150"/>
        <end position="168"/>
    </location>
</feature>
<dbReference type="EMBL" id="JAOQNS010000005">
    <property type="protein sequence ID" value="MCW2307969.1"/>
    <property type="molecule type" value="Genomic_DNA"/>
</dbReference>
<keyword evidence="4 6" id="KW-1133">Transmembrane helix</keyword>
<feature type="transmembrane region" description="Helical" evidence="6">
    <location>
        <begin position="209"/>
        <end position="231"/>
    </location>
</feature>
<feature type="signal peptide" evidence="7">
    <location>
        <begin position="1"/>
        <end position="25"/>
    </location>
</feature>
<comment type="similarity">
    <text evidence="2">Belongs to the drug/metabolite transporter (DMT) superfamily. 10 TMS drug/metabolite exporter (DME) (TC 2.A.7.3) family.</text>
</comment>
<dbReference type="RefSeq" id="WP_264601589.1">
    <property type="nucleotide sequence ID" value="NZ_JAOQNS010000005.1"/>
</dbReference>
<evidence type="ECO:0000256" key="2">
    <source>
        <dbReference type="ARBA" id="ARBA00009853"/>
    </source>
</evidence>
<keyword evidence="10" id="KW-1185">Reference proteome</keyword>
<evidence type="ECO:0000256" key="6">
    <source>
        <dbReference type="SAM" id="Phobius"/>
    </source>
</evidence>
<evidence type="ECO:0000256" key="4">
    <source>
        <dbReference type="ARBA" id="ARBA00022989"/>
    </source>
</evidence>
<dbReference type="InterPro" id="IPR000620">
    <property type="entry name" value="EamA_dom"/>
</dbReference>
<feature type="domain" description="EamA" evidence="8">
    <location>
        <begin position="10"/>
        <end position="141"/>
    </location>
</feature>
<protein>
    <submittedName>
        <fullName evidence="9">Drug/metabolite transporter (DMT)-like permease</fullName>
    </submittedName>
</protein>
<dbReference type="InterPro" id="IPR037185">
    <property type="entry name" value="EmrE-like"/>
</dbReference>
<feature type="transmembrane region" description="Helical" evidence="6">
    <location>
        <begin position="264"/>
        <end position="283"/>
    </location>
</feature>
<evidence type="ECO:0000259" key="8">
    <source>
        <dbReference type="Pfam" id="PF00892"/>
    </source>
</evidence>
<evidence type="ECO:0000256" key="5">
    <source>
        <dbReference type="ARBA" id="ARBA00023136"/>
    </source>
</evidence>
<reference evidence="10" key="1">
    <citation type="submission" date="2023-07" db="EMBL/GenBank/DDBJ databases">
        <title>Genome sequencing of Purple Non-Sulfur Bacteria from various extreme environments.</title>
        <authorList>
            <person name="Mayer M."/>
        </authorList>
    </citation>
    <scope>NUCLEOTIDE SEQUENCE [LARGE SCALE GENOMIC DNA]</scope>
    <source>
        <strain evidence="10">DSM 17935</strain>
    </source>
</reference>
<dbReference type="Pfam" id="PF00892">
    <property type="entry name" value="EamA"/>
    <property type="match status" value="2"/>
</dbReference>
<keyword evidence="7" id="KW-0732">Signal</keyword>
<evidence type="ECO:0000256" key="7">
    <source>
        <dbReference type="SAM" id="SignalP"/>
    </source>
</evidence>
<feature type="transmembrane region" description="Helical" evidence="6">
    <location>
        <begin position="180"/>
        <end position="203"/>
    </location>
</feature>
<dbReference type="SUPFAM" id="SSF103481">
    <property type="entry name" value="Multidrug resistance efflux transporter EmrE"/>
    <property type="match status" value="2"/>
</dbReference>
<feature type="transmembrane region" description="Helical" evidence="6">
    <location>
        <begin position="100"/>
        <end position="118"/>
    </location>
</feature>
<evidence type="ECO:0000313" key="10">
    <source>
        <dbReference type="Proteomes" id="UP001209755"/>
    </source>
</evidence>
<proteinExistence type="inferred from homology"/>
<dbReference type="PANTHER" id="PTHR22911">
    <property type="entry name" value="ACYL-MALONYL CONDENSING ENZYME-RELATED"/>
    <property type="match status" value="1"/>
</dbReference>
<organism evidence="9 10">
    <name type="scientific">Rhodobium gokarnense</name>
    <dbReference type="NCBI Taxonomy" id="364296"/>
    <lineage>
        <taxon>Bacteria</taxon>
        <taxon>Pseudomonadati</taxon>
        <taxon>Pseudomonadota</taxon>
        <taxon>Alphaproteobacteria</taxon>
        <taxon>Hyphomicrobiales</taxon>
        <taxon>Rhodobiaceae</taxon>
        <taxon>Rhodobium</taxon>
    </lineage>
</organism>
<evidence type="ECO:0000256" key="3">
    <source>
        <dbReference type="ARBA" id="ARBA00022692"/>
    </source>
</evidence>
<name>A0ABT3HC95_9HYPH</name>
<keyword evidence="5 6" id="KW-0472">Membrane</keyword>
<feature type="transmembrane region" description="Helical" evidence="6">
    <location>
        <begin position="125"/>
        <end position="144"/>
    </location>
</feature>
<dbReference type="Proteomes" id="UP001209755">
    <property type="component" value="Unassembled WGS sequence"/>
</dbReference>
<keyword evidence="3 6" id="KW-0812">Transmembrane</keyword>
<comment type="subcellular location">
    <subcellularLocation>
        <location evidence="1">Membrane</location>
        <topology evidence="1">Multi-pass membrane protein</topology>
    </subcellularLocation>
</comment>
<dbReference type="Gene3D" id="1.10.3730.20">
    <property type="match status" value="1"/>
</dbReference>
<feature type="domain" description="EamA" evidence="8">
    <location>
        <begin position="150"/>
        <end position="280"/>
    </location>
</feature>
<comment type="caution">
    <text evidence="9">The sequence shown here is derived from an EMBL/GenBank/DDBJ whole genome shotgun (WGS) entry which is preliminary data.</text>
</comment>
<accession>A0ABT3HC95</accession>
<sequence length="293" mass="31206">MTAASRPFAAALWMLGAIASFSAMAVAGREISAELDTFELMAYRSVIGLVIVVAAIAVTGRFGEVKTQRAGLHLLRNIFHFSAQNLWFFGIATIPLAQLVALEFTNPIWVAVLAPFILLEPLTRWRVLAAVCGFFGVLIIARPGVVPLEWGHAAGLACALGFALNTMLTKRLSRTDTTLCILFWMTASQSVMGFACALPGGMSMFSLGIAHWVVVVGICGLSAHYCLTMALSCAPASVVAPIEFARLPVIAILGLLIYGEPLEVWVFVGGAVIVAGNLVNVFAEQRRARPAAS</sequence>
<feature type="chain" id="PRO_5046429519" evidence="7">
    <location>
        <begin position="26"/>
        <end position="293"/>
    </location>
</feature>
<feature type="transmembrane region" description="Helical" evidence="6">
    <location>
        <begin position="74"/>
        <end position="94"/>
    </location>
</feature>
<evidence type="ECO:0000313" key="9">
    <source>
        <dbReference type="EMBL" id="MCW2307969.1"/>
    </source>
</evidence>
<dbReference type="PANTHER" id="PTHR22911:SF6">
    <property type="entry name" value="SOLUTE CARRIER FAMILY 35 MEMBER G1"/>
    <property type="match status" value="1"/>
</dbReference>
<gene>
    <name evidence="9" type="ORF">M2319_002306</name>
</gene>
<evidence type="ECO:0000256" key="1">
    <source>
        <dbReference type="ARBA" id="ARBA00004141"/>
    </source>
</evidence>
<feature type="transmembrane region" description="Helical" evidence="6">
    <location>
        <begin position="238"/>
        <end position="258"/>
    </location>
</feature>
<feature type="transmembrane region" description="Helical" evidence="6">
    <location>
        <begin position="43"/>
        <end position="62"/>
    </location>
</feature>